<feature type="chain" id="PRO_5045261218" evidence="1">
    <location>
        <begin position="23"/>
        <end position="113"/>
    </location>
</feature>
<comment type="caution">
    <text evidence="2">The sequence shown here is derived from an EMBL/GenBank/DDBJ whole genome shotgun (WGS) entry which is preliminary data.</text>
</comment>
<feature type="signal peptide" evidence="1">
    <location>
        <begin position="1"/>
        <end position="22"/>
    </location>
</feature>
<sequence length="113" mass="12550">MPRISKPRSLFTTLLATLPLTACGTFTTLTNSDQEVAANLKRQKTHCQSLPRVYSGVSYNACKLNSTQDSMVFGWVLGFYVFDSVASAATDTIALPFTLYRQNRHGNLQIDQQ</sequence>
<evidence type="ECO:0000256" key="1">
    <source>
        <dbReference type="SAM" id="SignalP"/>
    </source>
</evidence>
<reference evidence="3" key="1">
    <citation type="journal article" date="2019" name="Int. J. Syst. Evol. Microbiol.">
        <title>The Global Catalogue of Microorganisms (GCM) 10K type strain sequencing project: providing services to taxonomists for standard genome sequencing and annotation.</title>
        <authorList>
            <consortium name="The Broad Institute Genomics Platform"/>
            <consortium name="The Broad Institute Genome Sequencing Center for Infectious Disease"/>
            <person name="Wu L."/>
            <person name="Ma J."/>
        </authorList>
    </citation>
    <scope>NUCLEOTIDE SEQUENCE [LARGE SCALE GENOMIC DNA]</scope>
    <source>
        <strain evidence="3">CCUG 54356</strain>
    </source>
</reference>
<accession>A0ABW3U6Y3</accession>
<proteinExistence type="predicted"/>
<keyword evidence="1" id="KW-0732">Signal</keyword>
<dbReference type="EMBL" id="JBHTLR010000007">
    <property type="protein sequence ID" value="MFD1216305.1"/>
    <property type="molecule type" value="Genomic_DNA"/>
</dbReference>
<dbReference type="Pfam" id="PF07119">
    <property type="entry name" value="DUF1375"/>
    <property type="match status" value="1"/>
</dbReference>
<keyword evidence="2" id="KW-0449">Lipoprotein</keyword>
<name>A0ABW3U6Y3_9GAMM</name>
<dbReference type="Proteomes" id="UP001597264">
    <property type="component" value="Unassembled WGS sequence"/>
</dbReference>
<organism evidence="2 3">
    <name type="scientific">Microbulbifer celer</name>
    <dbReference type="NCBI Taxonomy" id="435905"/>
    <lineage>
        <taxon>Bacteria</taxon>
        <taxon>Pseudomonadati</taxon>
        <taxon>Pseudomonadota</taxon>
        <taxon>Gammaproteobacteria</taxon>
        <taxon>Cellvibrionales</taxon>
        <taxon>Microbulbiferaceae</taxon>
        <taxon>Microbulbifer</taxon>
    </lineage>
</organism>
<evidence type="ECO:0000313" key="2">
    <source>
        <dbReference type="EMBL" id="MFD1216305.1"/>
    </source>
</evidence>
<protein>
    <submittedName>
        <fullName evidence="2">YceK/YidQ family lipoprotein</fullName>
    </submittedName>
</protein>
<dbReference type="InterPro" id="IPR010780">
    <property type="entry name" value="DUF1375"/>
</dbReference>
<gene>
    <name evidence="2" type="ORF">ACFQ2X_06820</name>
</gene>
<keyword evidence="3" id="KW-1185">Reference proteome</keyword>
<evidence type="ECO:0000313" key="3">
    <source>
        <dbReference type="Proteomes" id="UP001597264"/>
    </source>
</evidence>
<dbReference type="RefSeq" id="WP_230438408.1">
    <property type="nucleotide sequence ID" value="NZ_CP087715.1"/>
</dbReference>